<gene>
    <name evidence="1" type="ORF">AUJ95_09165</name>
</gene>
<dbReference type="PROSITE" id="PS00141">
    <property type="entry name" value="ASP_PROTEASE"/>
    <property type="match status" value="1"/>
</dbReference>
<reference evidence="1 2" key="1">
    <citation type="journal article" date="2016" name="Environ. Microbiol.">
        <title>Genomic resolution of a cold subsurface aquifer community provides metabolic insights for novel microbes adapted to high CO concentrations.</title>
        <authorList>
            <person name="Probst A.J."/>
            <person name="Castelle C.J."/>
            <person name="Singh A."/>
            <person name="Brown C.T."/>
            <person name="Anantharaman K."/>
            <person name="Sharon I."/>
            <person name="Hug L.A."/>
            <person name="Burstein D."/>
            <person name="Emerson J.B."/>
            <person name="Thomas B.C."/>
            <person name="Banfield J.F."/>
        </authorList>
    </citation>
    <scope>NUCLEOTIDE SEQUENCE [LARGE SCALE GENOMIC DNA]</scope>
    <source>
        <strain evidence="1">CG2_30_40_21</strain>
    </source>
</reference>
<comment type="caution">
    <text evidence="1">The sequence shown here is derived from an EMBL/GenBank/DDBJ whole genome shotgun (WGS) entry which is preliminary data.</text>
</comment>
<dbReference type="InterPro" id="IPR021109">
    <property type="entry name" value="Peptidase_aspartic_dom_sf"/>
</dbReference>
<evidence type="ECO:0000313" key="1">
    <source>
        <dbReference type="EMBL" id="OIP36677.1"/>
    </source>
</evidence>
<dbReference type="STRING" id="1817895.AUJ95_09165"/>
<dbReference type="Pfam" id="PF13650">
    <property type="entry name" value="Asp_protease_2"/>
    <property type="match status" value="1"/>
</dbReference>
<dbReference type="CDD" id="cd00303">
    <property type="entry name" value="retropepsin_like"/>
    <property type="match status" value="1"/>
</dbReference>
<organism evidence="1 2">
    <name type="scientific">Candidatus Desantisbacteria bacterium CG2_30_40_21</name>
    <dbReference type="NCBI Taxonomy" id="1817895"/>
    <lineage>
        <taxon>Bacteria</taxon>
        <taxon>Candidatus Desantisiibacteriota</taxon>
    </lineage>
</organism>
<dbReference type="GO" id="GO:0004190">
    <property type="term" value="F:aspartic-type endopeptidase activity"/>
    <property type="evidence" value="ECO:0007669"/>
    <property type="project" value="InterPro"/>
</dbReference>
<dbReference type="EMBL" id="MNYI01000234">
    <property type="protein sequence ID" value="OIP36677.1"/>
    <property type="molecule type" value="Genomic_DNA"/>
</dbReference>
<evidence type="ECO:0008006" key="3">
    <source>
        <dbReference type="Google" id="ProtNLM"/>
    </source>
</evidence>
<name>A0A1J5DKD5_9BACT</name>
<dbReference type="SUPFAM" id="SSF50630">
    <property type="entry name" value="Acid proteases"/>
    <property type="match status" value="1"/>
</dbReference>
<sequence>MGEVKCEVKLENFVDRSNFEEGKLTEEKIRRDITTALVDTGSTLLVLPQEIVEKLGLRRLKKVVVTYADERKEERDVAGVVTLTIGDRSANLDCVVGPPLSEPLIGQIALEEMDLIVDCKDQQLKPRPESPRLPLLKCK</sequence>
<dbReference type="Proteomes" id="UP000183085">
    <property type="component" value="Unassembled WGS sequence"/>
</dbReference>
<evidence type="ECO:0000313" key="2">
    <source>
        <dbReference type="Proteomes" id="UP000183085"/>
    </source>
</evidence>
<dbReference type="GO" id="GO:0006508">
    <property type="term" value="P:proteolysis"/>
    <property type="evidence" value="ECO:0007669"/>
    <property type="project" value="InterPro"/>
</dbReference>
<protein>
    <recommendedName>
        <fullName evidence="3">Clan AA aspartic protease</fullName>
    </recommendedName>
</protein>
<accession>A0A1J5DKD5</accession>
<dbReference type="InterPro" id="IPR001969">
    <property type="entry name" value="Aspartic_peptidase_AS"/>
</dbReference>
<proteinExistence type="predicted"/>
<dbReference type="AlphaFoldDB" id="A0A1J5DKD5"/>
<dbReference type="Gene3D" id="2.40.70.10">
    <property type="entry name" value="Acid Proteases"/>
    <property type="match status" value="1"/>
</dbReference>